<feature type="compositionally biased region" description="Pro residues" evidence="1">
    <location>
        <begin position="533"/>
        <end position="557"/>
    </location>
</feature>
<dbReference type="VEuPathDB" id="FungiDB:SAPIO_CDS9961"/>
<dbReference type="OrthoDB" id="10679969at2759"/>
<dbReference type="OMA" id="PMEGEFP"/>
<evidence type="ECO:0000256" key="1">
    <source>
        <dbReference type="SAM" id="MobiDB-lite"/>
    </source>
</evidence>
<evidence type="ECO:0000313" key="2">
    <source>
        <dbReference type="EMBL" id="KEZ39284.1"/>
    </source>
</evidence>
<protein>
    <submittedName>
        <fullName evidence="2">Uncharacterized protein</fullName>
    </submittedName>
</protein>
<organism evidence="2 3">
    <name type="scientific">Pseudallescheria apiosperma</name>
    <name type="common">Scedosporium apiospermum</name>
    <dbReference type="NCBI Taxonomy" id="563466"/>
    <lineage>
        <taxon>Eukaryota</taxon>
        <taxon>Fungi</taxon>
        <taxon>Dikarya</taxon>
        <taxon>Ascomycota</taxon>
        <taxon>Pezizomycotina</taxon>
        <taxon>Sordariomycetes</taxon>
        <taxon>Hypocreomycetidae</taxon>
        <taxon>Microascales</taxon>
        <taxon>Microascaceae</taxon>
        <taxon>Scedosporium</taxon>
    </lineage>
</organism>
<reference evidence="2 3" key="1">
    <citation type="journal article" date="2014" name="Genome Announc.">
        <title>Draft genome sequence of the pathogenic fungus Scedosporium apiospermum.</title>
        <authorList>
            <person name="Vandeputte P."/>
            <person name="Ghamrawi S."/>
            <person name="Rechenmann M."/>
            <person name="Iltis A."/>
            <person name="Giraud S."/>
            <person name="Fleury M."/>
            <person name="Thornton C."/>
            <person name="Delhaes L."/>
            <person name="Meyer W."/>
            <person name="Papon N."/>
            <person name="Bouchara J.P."/>
        </authorList>
    </citation>
    <scope>NUCLEOTIDE SEQUENCE [LARGE SCALE GENOMIC DNA]</scope>
    <source>
        <strain evidence="2 3">IHEM 14462</strain>
    </source>
</reference>
<proteinExistence type="predicted"/>
<evidence type="ECO:0000313" key="3">
    <source>
        <dbReference type="Proteomes" id="UP000028545"/>
    </source>
</evidence>
<dbReference type="Proteomes" id="UP000028545">
    <property type="component" value="Unassembled WGS sequence"/>
</dbReference>
<feature type="region of interest" description="Disordered" evidence="1">
    <location>
        <begin position="1"/>
        <end position="73"/>
    </location>
</feature>
<feature type="compositionally biased region" description="Pro residues" evidence="1">
    <location>
        <begin position="476"/>
        <end position="486"/>
    </location>
</feature>
<name>A0A084FW22_PSEDA</name>
<feature type="compositionally biased region" description="Pro residues" evidence="1">
    <location>
        <begin position="584"/>
        <end position="598"/>
    </location>
</feature>
<feature type="compositionally biased region" description="Low complexity" evidence="1">
    <location>
        <begin position="716"/>
        <end position="729"/>
    </location>
</feature>
<gene>
    <name evidence="2" type="ORF">SAPIO_CDS9961</name>
</gene>
<dbReference type="RefSeq" id="XP_016639083.1">
    <property type="nucleotide sequence ID" value="XM_016791239.1"/>
</dbReference>
<feature type="compositionally biased region" description="Low complexity" evidence="1">
    <location>
        <begin position="514"/>
        <end position="524"/>
    </location>
</feature>
<feature type="compositionally biased region" description="Polar residues" evidence="1">
    <location>
        <begin position="134"/>
        <end position="148"/>
    </location>
</feature>
<feature type="compositionally biased region" description="Basic and acidic residues" evidence="1">
    <location>
        <begin position="318"/>
        <end position="327"/>
    </location>
</feature>
<accession>A0A084FW22</accession>
<feature type="compositionally biased region" description="Pro residues" evidence="1">
    <location>
        <begin position="747"/>
        <end position="757"/>
    </location>
</feature>
<dbReference type="HOGENOM" id="CLU_348555_0_0_1"/>
<sequence>MVSFFGIKFKGEKKKKKPPPERPPLLKSPWRQEEKIENPELFAPSLNHPRIFRGGERPESRPNSVIDRMSRPGTAMSMRSAVGMVRPPFASGLYANGGASSMIDLTAPPSNPPSISNFRMNSSVDLRHHFGHTGSISSIDSRPGTSSGMERPTLELPFGKDLAAPRSRGRSPLGSSATAEDFAASRHEPDSPPRLNGPPVFVHEPSDESERDARRGIPSPPHSILDTDKPSAIELSAPDTKRSASSLRHVSNAGDEDAGRHRLSSGTTSPTPSTSLSASGSQRPAPLPSPAPSDATKRESDESEAPRWGIPVIQTVQSRRDTLKVEMPRQPSIMMNIEDLGKSPFADFKFTDDSDEDEKKTSPPPTTRPHVLPSPTSPREMFRANRPAPLQLNTSPPKPNVVAAPTSAGLGIASPSWPLANDSVLTPDRNNEQGAQTPHQFEAPALIMGSTPPRSPVHAEIRGRQMHPDVLRPGPAMRPPPGPARGPSPQDMRHGPPPGRGPSPPRGRGPHPNHPNNGNPGPRRSPTEGMGPRPRPGPGPGPGPRPNGMAPHPPRGPMGPMGRGGPMRSPPPPGMRPYNGSPGPRGPPPNRAMDPRGPPNDHPHPPRQGQGRPTIRAVQEPVERPRPAELARFQDVELDLSFTFPSPKNFEPEVRSSDFSAPREAPQRSPMAAPSSGGHLPVSPLSDTNWPLSVPMPSPSISLPSFSAPTTPLPLTPTHKPPMSDSESSPHPPPSLRVATNRQQPSDLPPLEPPPKNPMRTASPSPMGRKPQQPAVGKAPPKNPREQFLGTQSLVRQTGIPDRFGTAFI</sequence>
<feature type="compositionally biased region" description="Pro residues" evidence="1">
    <location>
        <begin position="495"/>
        <end position="507"/>
    </location>
</feature>
<dbReference type="GeneID" id="27729033"/>
<feature type="compositionally biased region" description="Low complexity" evidence="1">
    <location>
        <begin position="264"/>
        <end position="281"/>
    </location>
</feature>
<feature type="region of interest" description="Disordered" evidence="1">
    <location>
        <begin position="132"/>
        <end position="797"/>
    </location>
</feature>
<feature type="compositionally biased region" description="Basic and acidic residues" evidence="1">
    <location>
        <begin position="349"/>
        <end position="361"/>
    </location>
</feature>
<feature type="compositionally biased region" description="Basic and acidic residues" evidence="1">
    <location>
        <begin position="621"/>
        <end position="635"/>
    </location>
</feature>
<dbReference type="KEGG" id="sapo:SAPIO_CDS9961"/>
<keyword evidence="3" id="KW-1185">Reference proteome</keyword>
<feature type="compositionally biased region" description="Basic and acidic residues" evidence="1">
    <location>
        <begin position="457"/>
        <end position="470"/>
    </location>
</feature>
<comment type="caution">
    <text evidence="2">The sequence shown here is derived from an EMBL/GenBank/DDBJ whole genome shotgun (WGS) entry which is preliminary data.</text>
</comment>
<feature type="compositionally biased region" description="Basic and acidic residues" evidence="1">
    <location>
        <begin position="204"/>
        <end position="215"/>
    </location>
</feature>
<dbReference type="EMBL" id="JOWA01000154">
    <property type="protein sequence ID" value="KEZ39284.1"/>
    <property type="molecule type" value="Genomic_DNA"/>
</dbReference>
<dbReference type="AlphaFoldDB" id="A0A084FW22"/>